<dbReference type="EMBL" id="CAJFDH010000002">
    <property type="protein sequence ID" value="CAD5211758.1"/>
    <property type="molecule type" value="Genomic_DNA"/>
</dbReference>
<evidence type="ECO:0000259" key="5">
    <source>
        <dbReference type="Pfam" id="PF01064"/>
    </source>
</evidence>
<dbReference type="Pfam" id="PF01064">
    <property type="entry name" value="Activin_recp"/>
    <property type="match status" value="1"/>
</dbReference>
<proteinExistence type="predicted"/>
<evidence type="ECO:0000313" key="6">
    <source>
        <dbReference type="EMBL" id="CAD5211758.1"/>
    </source>
</evidence>
<dbReference type="OrthoDB" id="5831811at2759"/>
<dbReference type="InterPro" id="IPR045860">
    <property type="entry name" value="Snake_toxin-like_sf"/>
</dbReference>
<dbReference type="PANTHER" id="PTHR21749">
    <property type="entry name" value="PRION-LIKE- Q/N-RICH -DOMAIN-BEARING PROTEIN PROTEIN 24"/>
    <property type="match status" value="1"/>
</dbReference>
<keyword evidence="2 4" id="KW-0732">Signal</keyword>
<evidence type="ECO:0000256" key="1">
    <source>
        <dbReference type="ARBA" id="ARBA00004370"/>
    </source>
</evidence>
<dbReference type="Proteomes" id="UP000614601">
    <property type="component" value="Unassembled WGS sequence"/>
</dbReference>
<feature type="signal peptide" evidence="4">
    <location>
        <begin position="1"/>
        <end position="18"/>
    </location>
</feature>
<comment type="subcellular location">
    <subcellularLocation>
        <location evidence="1">Membrane</location>
    </subcellularLocation>
</comment>
<dbReference type="GO" id="GO:0016020">
    <property type="term" value="C:membrane"/>
    <property type="evidence" value="ECO:0007669"/>
    <property type="project" value="UniProtKB-SubCell"/>
</dbReference>
<gene>
    <name evidence="6" type="ORF">BOKJ2_LOCUS3854</name>
</gene>
<evidence type="ECO:0000256" key="3">
    <source>
        <dbReference type="ARBA" id="ARBA00023136"/>
    </source>
</evidence>
<keyword evidence="3" id="KW-0472">Membrane</keyword>
<accession>A0A811K7L3</accession>
<keyword evidence="7" id="KW-1185">Reference proteome</keyword>
<dbReference type="InterPro" id="IPR000472">
    <property type="entry name" value="Activin_recp"/>
</dbReference>
<dbReference type="GO" id="GO:0004675">
    <property type="term" value="F:transmembrane receptor protein serine/threonine kinase activity"/>
    <property type="evidence" value="ECO:0007669"/>
    <property type="project" value="InterPro"/>
</dbReference>
<comment type="caution">
    <text evidence="6">The sequence shown here is derived from an EMBL/GenBank/DDBJ whole genome shotgun (WGS) entry which is preliminary data.</text>
</comment>
<evidence type="ECO:0000256" key="2">
    <source>
        <dbReference type="ARBA" id="ARBA00022729"/>
    </source>
</evidence>
<evidence type="ECO:0000313" key="7">
    <source>
        <dbReference type="Proteomes" id="UP000614601"/>
    </source>
</evidence>
<dbReference type="EMBL" id="CAJFCW020000002">
    <property type="protein sequence ID" value="CAG9094278.1"/>
    <property type="molecule type" value="Genomic_DNA"/>
</dbReference>
<evidence type="ECO:0000256" key="4">
    <source>
        <dbReference type="SAM" id="SignalP"/>
    </source>
</evidence>
<name>A0A811K7L3_9BILA</name>
<feature type="chain" id="PRO_5035681476" description="Activin types I and II receptor domain-containing protein" evidence="4">
    <location>
        <begin position="19"/>
        <end position="122"/>
    </location>
</feature>
<organism evidence="6 7">
    <name type="scientific">Bursaphelenchus okinawaensis</name>
    <dbReference type="NCBI Taxonomy" id="465554"/>
    <lineage>
        <taxon>Eukaryota</taxon>
        <taxon>Metazoa</taxon>
        <taxon>Ecdysozoa</taxon>
        <taxon>Nematoda</taxon>
        <taxon>Chromadorea</taxon>
        <taxon>Rhabditida</taxon>
        <taxon>Tylenchina</taxon>
        <taxon>Tylenchomorpha</taxon>
        <taxon>Aphelenchoidea</taxon>
        <taxon>Aphelenchoididae</taxon>
        <taxon>Bursaphelenchus</taxon>
    </lineage>
</organism>
<dbReference type="PANTHER" id="PTHR21749:SF6">
    <property type="entry name" value="ACTIVIN_RECP DOMAIN-CONTAINING PROTEIN"/>
    <property type="match status" value="1"/>
</dbReference>
<dbReference type="SUPFAM" id="SSF57302">
    <property type="entry name" value="Snake toxin-like"/>
    <property type="match status" value="1"/>
</dbReference>
<dbReference type="Proteomes" id="UP000783686">
    <property type="component" value="Unassembled WGS sequence"/>
</dbReference>
<dbReference type="Gene3D" id="2.10.60.10">
    <property type="entry name" value="CD59"/>
    <property type="match status" value="1"/>
</dbReference>
<dbReference type="AlphaFoldDB" id="A0A811K7L3"/>
<reference evidence="6" key="1">
    <citation type="submission" date="2020-09" db="EMBL/GenBank/DDBJ databases">
        <authorList>
            <person name="Kikuchi T."/>
        </authorList>
    </citation>
    <scope>NUCLEOTIDE SEQUENCE</scope>
    <source>
        <strain evidence="6">SH1</strain>
    </source>
</reference>
<sequence length="122" mass="12753">MRALSVALFFVLLATAFALECYTGFSVIRGRSVGTNTETCKKSSDQCYKMSLEVNAASKVKMAGCSTVRCMVAKNTCTSAPISGKMGQICCCSGDLCNANQPKSTGDKMVSLLNGVIAGKNG</sequence>
<protein>
    <recommendedName>
        <fullName evidence="5">Activin types I and II receptor domain-containing protein</fullName>
    </recommendedName>
</protein>
<feature type="domain" description="Activin types I and II receptor" evidence="5">
    <location>
        <begin position="33"/>
        <end position="101"/>
    </location>
</feature>